<feature type="domain" description="AAA+ ATPase" evidence="4">
    <location>
        <begin position="510"/>
        <end position="646"/>
    </location>
</feature>
<dbReference type="InterPro" id="IPR027417">
    <property type="entry name" value="P-loop_NTPase"/>
</dbReference>
<accession>A0A1B6IZZ4</accession>
<dbReference type="InterPro" id="IPR003593">
    <property type="entry name" value="AAA+_ATPase"/>
</dbReference>
<dbReference type="Pfam" id="PF00004">
    <property type="entry name" value="AAA"/>
    <property type="match status" value="2"/>
</dbReference>
<protein>
    <recommendedName>
        <fullName evidence="4">AAA+ ATPase domain-containing protein</fullName>
    </recommendedName>
</protein>
<feature type="non-terminal residue" evidence="5">
    <location>
        <position position="1"/>
    </location>
</feature>
<dbReference type="SMART" id="SM00382">
    <property type="entry name" value="AAA"/>
    <property type="match status" value="2"/>
</dbReference>
<reference evidence="5" key="1">
    <citation type="submission" date="2015-11" db="EMBL/GenBank/DDBJ databases">
        <title>De novo transcriptome assembly of four potential Pierce s Disease insect vectors from Arizona vineyards.</title>
        <authorList>
            <person name="Tassone E.E."/>
        </authorList>
    </citation>
    <scope>NUCLEOTIDE SEQUENCE</scope>
</reference>
<evidence type="ECO:0000259" key="4">
    <source>
        <dbReference type="SMART" id="SM00382"/>
    </source>
</evidence>
<feature type="domain" description="AAA+ ATPase" evidence="4">
    <location>
        <begin position="236"/>
        <end position="385"/>
    </location>
</feature>
<dbReference type="GO" id="GO:0005829">
    <property type="term" value="C:cytosol"/>
    <property type="evidence" value="ECO:0007669"/>
    <property type="project" value="TreeGrafter"/>
</dbReference>
<dbReference type="SUPFAM" id="SSF52540">
    <property type="entry name" value="P-loop containing nucleoside triphosphate hydrolases"/>
    <property type="match status" value="2"/>
</dbReference>
<dbReference type="Gene3D" id="3.40.50.300">
    <property type="entry name" value="P-loop containing nucleotide triphosphate hydrolases"/>
    <property type="match status" value="2"/>
</dbReference>
<gene>
    <name evidence="5" type="ORF">g.31072</name>
</gene>
<dbReference type="PANTHER" id="PTHR23077">
    <property type="entry name" value="AAA-FAMILY ATPASE"/>
    <property type="match status" value="1"/>
</dbReference>
<dbReference type="InterPro" id="IPR003959">
    <property type="entry name" value="ATPase_AAA_core"/>
</dbReference>
<dbReference type="Pfam" id="PF17862">
    <property type="entry name" value="AAA_lid_3"/>
    <property type="match status" value="1"/>
</dbReference>
<evidence type="ECO:0000313" key="5">
    <source>
        <dbReference type="EMBL" id="JAS92487.1"/>
    </source>
</evidence>
<organism evidence="5">
    <name type="scientific">Homalodisca liturata</name>
    <dbReference type="NCBI Taxonomy" id="320908"/>
    <lineage>
        <taxon>Eukaryota</taxon>
        <taxon>Metazoa</taxon>
        <taxon>Ecdysozoa</taxon>
        <taxon>Arthropoda</taxon>
        <taxon>Hexapoda</taxon>
        <taxon>Insecta</taxon>
        <taxon>Pterygota</taxon>
        <taxon>Neoptera</taxon>
        <taxon>Paraneoptera</taxon>
        <taxon>Hemiptera</taxon>
        <taxon>Auchenorrhyncha</taxon>
        <taxon>Membracoidea</taxon>
        <taxon>Cicadellidae</taxon>
        <taxon>Cicadellinae</taxon>
        <taxon>Proconiini</taxon>
        <taxon>Homalodisca</taxon>
    </lineage>
</organism>
<keyword evidence="3" id="KW-0067">ATP-binding</keyword>
<dbReference type="GO" id="GO:0016887">
    <property type="term" value="F:ATP hydrolysis activity"/>
    <property type="evidence" value="ECO:0007669"/>
    <property type="project" value="InterPro"/>
</dbReference>
<dbReference type="InterPro" id="IPR041569">
    <property type="entry name" value="AAA_lid_3"/>
</dbReference>
<comment type="similarity">
    <text evidence="1">Belongs to the AAA ATPase family.</text>
</comment>
<dbReference type="FunFam" id="3.40.50.300:FF:000149">
    <property type="entry name" value="Nuclear valosin-containing protein-like"/>
    <property type="match status" value="1"/>
</dbReference>
<dbReference type="GO" id="GO:0016558">
    <property type="term" value="P:protein import into peroxisome matrix"/>
    <property type="evidence" value="ECO:0007669"/>
    <property type="project" value="TreeGrafter"/>
</dbReference>
<name>A0A1B6IZZ4_9HEMI</name>
<dbReference type="InterPro" id="IPR050168">
    <property type="entry name" value="AAA_ATPase_domain"/>
</dbReference>
<dbReference type="PANTHER" id="PTHR23077:SF12">
    <property type="entry name" value="PEROXISOMAL ATPASE PEX1"/>
    <property type="match status" value="1"/>
</dbReference>
<evidence type="ECO:0000256" key="3">
    <source>
        <dbReference type="ARBA" id="ARBA00022840"/>
    </source>
</evidence>
<evidence type="ECO:0000256" key="1">
    <source>
        <dbReference type="ARBA" id="ARBA00006914"/>
    </source>
</evidence>
<proteinExistence type="inferred from homology"/>
<sequence length="714" mass="78869">DNFLSTLLDGQQSVVLCRLKAVPKRKSRSPNSKSSDDKSKDSASEVDDTMSVCVRLYLIEDLCSVFFRTRTNVSCVFLSRFVRKLLHLDVGSKVLLTAYHPPLDKVLTEVKLVPATTLVETEVQILLQHFEERVADRRGVLVNNYCPLPVGPASCPVLVLLSPPQLECWPLTHSDLQVCLVTVAEEAEKSLESVRVDDKDSDIPQETSVFEQLVKEGITTLEYGLRLVEDQNQEMMLDNILITGKQGSGKTRLAEAIYTAVSASPHYVYVSVVDCKSLKGKKPESMGKIVAEQLAECVYYQPAVLVLEDLDCIAGVPTQDMESTQESRYFLRMATVLKELMWTLKVGQSVGVVATAQSRAQVHPQLLSARGRHSFTTCLHINTLEKDDRLHILGEMLKEKLPFIQLPELDDLADKTKGCVAQDLYKLVDRIVFKSCQRKTQAELRVNESDLAAAYEGFVPGDLLNISMVRLSPHSFTSVGGLQSAKQLLTEVLIWPTKYPEVFSQCPLRLERGVLLYGAPGTGKTLLANAIAGESGLNFITVKGPELLSKYIGASEEAVRNVFQKAQSAQPCILFFDEFDSLAPRRGHDSTGVTDRVVNQLLTQMDGVEMLEGVWVLAAASRPDLLDPALLRPGRIGTLLHCPLPNQEDRLAILTNLSGKLRMSEDVDLPKVAGLTEGFTGADLQALLFTAQMSAYDALYQDSDDDVQVIKFPV</sequence>
<dbReference type="EMBL" id="GECU01015219">
    <property type="protein sequence ID" value="JAS92487.1"/>
    <property type="molecule type" value="Transcribed_RNA"/>
</dbReference>
<keyword evidence="2" id="KW-0547">Nucleotide-binding</keyword>
<dbReference type="Gene3D" id="1.10.8.60">
    <property type="match status" value="2"/>
</dbReference>
<dbReference type="AlphaFoldDB" id="A0A1B6IZZ4"/>
<dbReference type="GO" id="GO:0005778">
    <property type="term" value="C:peroxisomal membrane"/>
    <property type="evidence" value="ECO:0007669"/>
    <property type="project" value="TreeGrafter"/>
</dbReference>
<feature type="non-terminal residue" evidence="5">
    <location>
        <position position="714"/>
    </location>
</feature>
<dbReference type="GO" id="GO:0005524">
    <property type="term" value="F:ATP binding"/>
    <property type="evidence" value="ECO:0007669"/>
    <property type="project" value="UniProtKB-KW"/>
</dbReference>
<evidence type="ECO:0000256" key="2">
    <source>
        <dbReference type="ARBA" id="ARBA00022741"/>
    </source>
</evidence>